<protein>
    <submittedName>
        <fullName evidence="4">Uncharacterized protein</fullName>
    </submittedName>
</protein>
<evidence type="ECO:0000313" key="4">
    <source>
        <dbReference type="EMBL" id="RXI01318.1"/>
    </source>
</evidence>
<dbReference type="InterPro" id="IPR036980">
    <property type="entry name" value="RNase_P/MRP_Rpp29_sf"/>
</dbReference>
<organism evidence="4 5">
    <name type="scientific">Malus domestica</name>
    <name type="common">Apple</name>
    <name type="synonym">Pyrus malus</name>
    <dbReference type="NCBI Taxonomy" id="3750"/>
    <lineage>
        <taxon>Eukaryota</taxon>
        <taxon>Viridiplantae</taxon>
        <taxon>Streptophyta</taxon>
        <taxon>Embryophyta</taxon>
        <taxon>Tracheophyta</taxon>
        <taxon>Spermatophyta</taxon>
        <taxon>Magnoliopsida</taxon>
        <taxon>eudicotyledons</taxon>
        <taxon>Gunneridae</taxon>
        <taxon>Pentapetalae</taxon>
        <taxon>rosids</taxon>
        <taxon>fabids</taxon>
        <taxon>Rosales</taxon>
        <taxon>Rosaceae</taxon>
        <taxon>Amygdaloideae</taxon>
        <taxon>Maleae</taxon>
        <taxon>Malus</taxon>
    </lineage>
</organism>
<dbReference type="GO" id="GO:0030677">
    <property type="term" value="C:ribonuclease P complex"/>
    <property type="evidence" value="ECO:0007669"/>
    <property type="project" value="InterPro"/>
</dbReference>
<proteinExistence type="inferred from homology"/>
<name>A0A498K1X8_MALDO</name>
<keyword evidence="5" id="KW-1185">Reference proteome</keyword>
<dbReference type="GO" id="GO:0006364">
    <property type="term" value="P:rRNA processing"/>
    <property type="evidence" value="ECO:0007669"/>
    <property type="project" value="TreeGrafter"/>
</dbReference>
<evidence type="ECO:0000313" key="5">
    <source>
        <dbReference type="Proteomes" id="UP000290289"/>
    </source>
</evidence>
<comment type="subcellular location">
    <subcellularLocation>
        <location evidence="1">Nucleus</location>
    </subcellularLocation>
</comment>
<dbReference type="STRING" id="3750.A0A498K1X8"/>
<feature type="region of interest" description="Disordered" evidence="3">
    <location>
        <begin position="71"/>
        <end position="120"/>
    </location>
</feature>
<evidence type="ECO:0000256" key="2">
    <source>
        <dbReference type="ARBA" id="ARBA00006181"/>
    </source>
</evidence>
<dbReference type="InterPro" id="IPR002730">
    <property type="entry name" value="Rpp29/RNP1"/>
</dbReference>
<comment type="similarity">
    <text evidence="2">Belongs to the eukaryotic/archaeal RNase P protein component 1 family.</text>
</comment>
<dbReference type="GO" id="GO:0005634">
    <property type="term" value="C:nucleus"/>
    <property type="evidence" value="ECO:0007669"/>
    <property type="project" value="UniProtKB-SubCell"/>
</dbReference>
<dbReference type="PANTHER" id="PTHR13348">
    <property type="entry name" value="RIBONUCLEASE P SUBUNIT P29"/>
    <property type="match status" value="1"/>
</dbReference>
<dbReference type="EMBL" id="RDQH01000330">
    <property type="protein sequence ID" value="RXI01318.1"/>
    <property type="molecule type" value="Genomic_DNA"/>
</dbReference>
<dbReference type="Gene3D" id="2.30.30.210">
    <property type="entry name" value="Ribonuclease P/MRP, subunit p29"/>
    <property type="match status" value="1"/>
</dbReference>
<dbReference type="AlphaFoldDB" id="A0A498K1X8"/>
<dbReference type="InterPro" id="IPR016848">
    <property type="entry name" value="RNase_P/MRP_Rpp29-subunit"/>
</dbReference>
<accession>A0A498K1X8</accession>
<feature type="compositionally biased region" description="Polar residues" evidence="3">
    <location>
        <begin position="89"/>
        <end position="111"/>
    </location>
</feature>
<reference evidence="4 5" key="1">
    <citation type="submission" date="2018-10" db="EMBL/GenBank/DDBJ databases">
        <title>A high-quality apple genome assembly.</title>
        <authorList>
            <person name="Hu J."/>
        </authorList>
    </citation>
    <scope>NUCLEOTIDE SEQUENCE [LARGE SCALE GENOMIC DNA]</scope>
    <source>
        <strain evidence="5">cv. HFTH1</strain>
        <tissue evidence="4">Young leaf</tissue>
    </source>
</reference>
<sequence>MEILTPPKISTGLLARTPFDTTSSDFEEASNLDVAKVAMVGETIVDDQHRHTLKALERRFEAAQAELDIHKKKTVKRSKTEEAGKKSHISSSLAVDSSPNLANTSASSSTPSKKDIDESGPTYAKLAQSVDENLLKASVEVSGGRQESKVDKVLHKLLQSGDSAQKYMQGSRSKRIDNWILLDNYVQGRGVSTSSRARALQIHSKRSKKNMSMKQQKKKGLFDFPKDFHSFDEFKSMHEMWKGYIMQLLKSTGKNQLAQFLLSADLHGAIISVAECKVTSDTGVSGIMIRETAETFGIITQDDKVRVDCWKITLHGDKLTSRNLGFSSRLVASELRQL</sequence>
<evidence type="ECO:0000256" key="3">
    <source>
        <dbReference type="SAM" id="MobiDB-lite"/>
    </source>
</evidence>
<gene>
    <name evidence="4" type="ORF">DVH24_001552</name>
</gene>
<dbReference type="Pfam" id="PF01868">
    <property type="entry name" value="RNase_P-MRP_p29"/>
    <property type="match status" value="1"/>
</dbReference>
<dbReference type="Proteomes" id="UP000290289">
    <property type="component" value="Chromosome 4"/>
</dbReference>
<dbReference type="PANTHER" id="PTHR13348:SF0">
    <property type="entry name" value="RIBONUCLEASE P PROTEIN SUBUNIT P29"/>
    <property type="match status" value="1"/>
</dbReference>
<dbReference type="GO" id="GO:0001682">
    <property type="term" value="P:tRNA 5'-leader removal"/>
    <property type="evidence" value="ECO:0007669"/>
    <property type="project" value="InterPro"/>
</dbReference>
<dbReference type="GO" id="GO:0033204">
    <property type="term" value="F:ribonuclease P RNA binding"/>
    <property type="evidence" value="ECO:0007669"/>
    <property type="project" value="InterPro"/>
</dbReference>
<dbReference type="SUPFAM" id="SSF101744">
    <property type="entry name" value="Rof/RNase P subunit-like"/>
    <property type="match status" value="1"/>
</dbReference>
<dbReference type="InterPro" id="IPR023534">
    <property type="entry name" value="Rof/RNase_P-like"/>
</dbReference>
<dbReference type="GO" id="GO:0000172">
    <property type="term" value="C:ribonuclease MRP complex"/>
    <property type="evidence" value="ECO:0007669"/>
    <property type="project" value="InterPro"/>
</dbReference>
<evidence type="ECO:0000256" key="1">
    <source>
        <dbReference type="ARBA" id="ARBA00004123"/>
    </source>
</evidence>
<comment type="caution">
    <text evidence="4">The sequence shown here is derived from an EMBL/GenBank/DDBJ whole genome shotgun (WGS) entry which is preliminary data.</text>
</comment>